<dbReference type="GO" id="GO:0099503">
    <property type="term" value="C:secretory vesicle"/>
    <property type="evidence" value="ECO:0007669"/>
    <property type="project" value="TreeGrafter"/>
</dbReference>
<evidence type="ECO:0000259" key="2">
    <source>
        <dbReference type="PROSITE" id="PS51259"/>
    </source>
</evidence>
<dbReference type="Proteomes" id="UP000886998">
    <property type="component" value="Unassembled WGS sequence"/>
</dbReference>
<dbReference type="InterPro" id="IPR035892">
    <property type="entry name" value="C2_domain_sf"/>
</dbReference>
<comment type="caution">
    <text evidence="3">The sequence shown here is derived from an EMBL/GenBank/DDBJ whole genome shotgun (WGS) entry which is preliminary data.</text>
</comment>
<dbReference type="AlphaFoldDB" id="A0A8X6YH10"/>
<keyword evidence="4" id="KW-1185">Reference proteome</keyword>
<dbReference type="SUPFAM" id="SSF49562">
    <property type="entry name" value="C2 domain (Calcium/lipid-binding domain, CaLB)"/>
    <property type="match status" value="1"/>
</dbReference>
<dbReference type="EMBL" id="BMAV01018446">
    <property type="protein sequence ID" value="GFY70846.1"/>
    <property type="molecule type" value="Genomic_DNA"/>
</dbReference>
<organism evidence="3 4">
    <name type="scientific">Trichonephila inaurata madagascariensis</name>
    <dbReference type="NCBI Taxonomy" id="2747483"/>
    <lineage>
        <taxon>Eukaryota</taxon>
        <taxon>Metazoa</taxon>
        <taxon>Ecdysozoa</taxon>
        <taxon>Arthropoda</taxon>
        <taxon>Chelicerata</taxon>
        <taxon>Arachnida</taxon>
        <taxon>Araneae</taxon>
        <taxon>Araneomorphae</taxon>
        <taxon>Entelegynae</taxon>
        <taxon>Araneoidea</taxon>
        <taxon>Nephilidae</taxon>
        <taxon>Trichonephila</taxon>
        <taxon>Trichonephila inaurata</taxon>
    </lineage>
</organism>
<gene>
    <name evidence="3" type="primary">X975_20577</name>
    <name evidence="3" type="ORF">TNIN_2901</name>
</gene>
<proteinExistence type="predicted"/>
<evidence type="ECO:0000313" key="3">
    <source>
        <dbReference type="EMBL" id="GFY70846.1"/>
    </source>
</evidence>
<dbReference type="PANTHER" id="PTHR45999:SF4">
    <property type="entry name" value="UNC-13-4A, ISOFORM B"/>
    <property type="match status" value="1"/>
</dbReference>
<evidence type="ECO:0000256" key="1">
    <source>
        <dbReference type="ARBA" id="ARBA00022483"/>
    </source>
</evidence>
<sequence>MMWTVLMHELMETTQTNIGKEKLAFFDRLYSSLAILVDFFHGSGKGLPLDCIQNAPYQDLFHMLKLQKSETLHLIELYTLQRLEEQQKLVKPTYGILTIKAAYNPSAESLYIDNLLHREGAGLCFSVMDHDMVTKNDFEGEAFLPLCNIPEASSEDNKDMKLIELCLMHPNDKNEIIVALAARTWDKDAQEFVKNLKHRRKGLQNSEDSQEADED</sequence>
<protein>
    <submittedName>
        <fullName evidence="3">BAI1-associated protein 3</fullName>
    </submittedName>
</protein>
<dbReference type="InterPro" id="IPR014772">
    <property type="entry name" value="Munc13_dom-2"/>
</dbReference>
<name>A0A8X6YH10_9ARAC</name>
<dbReference type="PANTHER" id="PTHR45999">
    <property type="entry name" value="UNC-13-4A, ISOFORM B"/>
    <property type="match status" value="1"/>
</dbReference>
<dbReference type="GO" id="GO:0006887">
    <property type="term" value="P:exocytosis"/>
    <property type="evidence" value="ECO:0007669"/>
    <property type="project" value="UniProtKB-KW"/>
</dbReference>
<dbReference type="PROSITE" id="PS51259">
    <property type="entry name" value="MHD2"/>
    <property type="match status" value="1"/>
</dbReference>
<dbReference type="OrthoDB" id="6425992at2759"/>
<feature type="domain" description="MHD2" evidence="2">
    <location>
        <begin position="1"/>
        <end position="78"/>
    </location>
</feature>
<reference evidence="3" key="1">
    <citation type="submission" date="2020-08" db="EMBL/GenBank/DDBJ databases">
        <title>Multicomponent nature underlies the extraordinary mechanical properties of spider dragline silk.</title>
        <authorList>
            <person name="Kono N."/>
            <person name="Nakamura H."/>
            <person name="Mori M."/>
            <person name="Yoshida Y."/>
            <person name="Ohtoshi R."/>
            <person name="Malay A.D."/>
            <person name="Moran D.A.P."/>
            <person name="Tomita M."/>
            <person name="Numata K."/>
            <person name="Arakawa K."/>
        </authorList>
    </citation>
    <scope>NUCLEOTIDE SEQUENCE</scope>
</reference>
<evidence type="ECO:0000313" key="4">
    <source>
        <dbReference type="Proteomes" id="UP000886998"/>
    </source>
</evidence>
<dbReference type="Gene3D" id="2.60.40.150">
    <property type="entry name" value="C2 domain"/>
    <property type="match status" value="1"/>
</dbReference>
<dbReference type="InterPro" id="IPR052095">
    <property type="entry name" value="UNC-13_domain"/>
</dbReference>
<accession>A0A8X6YH10</accession>
<keyword evidence="1" id="KW-0268">Exocytosis</keyword>